<proteinExistence type="predicted"/>
<evidence type="ECO:0000313" key="2">
    <source>
        <dbReference type="EMBL" id="CAE0061921.1"/>
    </source>
</evidence>
<evidence type="ECO:0000256" key="1">
    <source>
        <dbReference type="SAM" id="MobiDB-lite"/>
    </source>
</evidence>
<organism evidence="2">
    <name type="scientific">Rhodosorus marinus</name>
    <dbReference type="NCBI Taxonomy" id="101924"/>
    <lineage>
        <taxon>Eukaryota</taxon>
        <taxon>Rhodophyta</taxon>
        <taxon>Stylonematophyceae</taxon>
        <taxon>Stylonematales</taxon>
        <taxon>Stylonemataceae</taxon>
        <taxon>Rhodosorus</taxon>
    </lineage>
</organism>
<reference evidence="2" key="1">
    <citation type="submission" date="2021-01" db="EMBL/GenBank/DDBJ databases">
        <authorList>
            <person name="Corre E."/>
            <person name="Pelletier E."/>
            <person name="Niang G."/>
            <person name="Scheremetjew M."/>
            <person name="Finn R."/>
            <person name="Kale V."/>
            <person name="Holt S."/>
            <person name="Cochrane G."/>
            <person name="Meng A."/>
            <person name="Brown T."/>
            <person name="Cohen L."/>
        </authorList>
    </citation>
    <scope>NUCLEOTIDE SEQUENCE</scope>
    <source>
        <strain evidence="2">CCMP 769</strain>
    </source>
</reference>
<feature type="region of interest" description="Disordered" evidence="1">
    <location>
        <begin position="1"/>
        <end position="31"/>
    </location>
</feature>
<name>A0A7S3EMI1_9RHOD</name>
<accession>A0A7S3EMI1</accession>
<sequence>MEEIRGLGARSGGAEASQAYSTPVKGHASSSGGMVGVGHWAGAGQKFTVEGAIFVLRRLSCSLVSYDQYPAFPLLLPFFFSSSVFSFFDEMVFFLFLLAQIWIDWTGGNWQGS</sequence>
<dbReference type="AlphaFoldDB" id="A0A7S3EMI1"/>
<gene>
    <name evidence="2" type="ORF">RMAR00112_LOCUS29990</name>
</gene>
<dbReference type="EMBL" id="HBHW01039061">
    <property type="protein sequence ID" value="CAE0061921.1"/>
    <property type="molecule type" value="Transcribed_RNA"/>
</dbReference>
<protein>
    <submittedName>
        <fullName evidence="2">Uncharacterized protein</fullName>
    </submittedName>
</protein>